<dbReference type="EMBL" id="JAHZST010000002">
    <property type="protein sequence ID" value="MBW8182768.1"/>
    <property type="molecule type" value="Genomic_DNA"/>
</dbReference>
<accession>A0ABS7DZA9</accession>
<keyword evidence="3" id="KW-1185">Reference proteome</keyword>
<dbReference type="Proteomes" id="UP001195963">
    <property type="component" value="Unassembled WGS sequence"/>
</dbReference>
<sequence>MVKNSVRRGIAIWLSALLICLSFAASAHSVEHINDGGAQNHCTLCFHKHQLNKLLPTHHFGLAVSLQTFEVSLVNFDEKISQHTRFFNSRAPPVSA</sequence>
<protein>
    <submittedName>
        <fullName evidence="2">ABC-type zinc uptake system zinc chaperone</fullName>
    </submittedName>
</protein>
<name>A0ABS7DZA9_9GAMM</name>
<comment type="caution">
    <text evidence="2">The sequence shown here is derived from an EMBL/GenBank/DDBJ whole genome shotgun (WGS) entry which is preliminary data.</text>
</comment>
<feature type="chain" id="PRO_5045211937" evidence="1">
    <location>
        <begin position="28"/>
        <end position="96"/>
    </location>
</feature>
<evidence type="ECO:0000313" key="3">
    <source>
        <dbReference type="Proteomes" id="UP001195963"/>
    </source>
</evidence>
<evidence type="ECO:0000313" key="2">
    <source>
        <dbReference type="EMBL" id="MBW8182768.1"/>
    </source>
</evidence>
<dbReference type="RefSeq" id="WP_220108435.1">
    <property type="nucleotide sequence ID" value="NZ_JAHZST010000002.1"/>
</dbReference>
<proteinExistence type="predicted"/>
<feature type="signal peptide" evidence="1">
    <location>
        <begin position="1"/>
        <end position="27"/>
    </location>
</feature>
<evidence type="ECO:0000256" key="1">
    <source>
        <dbReference type="SAM" id="SignalP"/>
    </source>
</evidence>
<reference evidence="2 3" key="1">
    <citation type="submission" date="2021-07" db="EMBL/GenBank/DDBJ databases">
        <title>Shewanella sp. nov, isolated from SCS.</title>
        <authorList>
            <person name="Cao W.R."/>
        </authorList>
    </citation>
    <scope>NUCLEOTIDE SEQUENCE [LARGE SCALE GENOMIC DNA]</scope>
    <source>
        <strain evidence="2 3">NR704-98</strain>
    </source>
</reference>
<organism evidence="2 3">
    <name type="scientific">Shewanella nanhaiensis</name>
    <dbReference type="NCBI Taxonomy" id="2864872"/>
    <lineage>
        <taxon>Bacteria</taxon>
        <taxon>Pseudomonadati</taxon>
        <taxon>Pseudomonadota</taxon>
        <taxon>Gammaproteobacteria</taxon>
        <taxon>Alteromonadales</taxon>
        <taxon>Shewanellaceae</taxon>
        <taxon>Shewanella</taxon>
    </lineage>
</organism>
<keyword evidence="1" id="KW-0732">Signal</keyword>
<gene>
    <name evidence="2" type="ORF">K0625_03750</name>
</gene>